<dbReference type="AlphaFoldDB" id="A0A9P8C0A5"/>
<comment type="caution">
    <text evidence="2">The sequence shown here is derived from an EMBL/GenBank/DDBJ whole genome shotgun (WGS) entry which is preliminary data.</text>
</comment>
<sequence>MENRNHISWLSQGSPLINLPTCQPANLTPDPSTIGRRFTCISPRGIIPQCQPSFPQSLALFSRSLSLSFSPSLSPSPSLSSSPSPCPCRLIIFSSRISVCSCSCSYTLETCTRHCTTMTAIFPPVTRFVFTAFEPLSLSLSCSSSWCRGVFQFSRMEQTPLSPLESRGCLTKCARGGAPVRVHPHLSVVLVERPIRKRLSPPSHGWHRRLYTVTEAKIVGHYILALWPARIGKVAVACYWMEYERLVDVDPWNSRAWVI</sequence>
<dbReference type="Pfam" id="PF24803">
    <property type="entry name" value="DUF7704"/>
    <property type="match status" value="1"/>
</dbReference>
<keyword evidence="3" id="KW-1185">Reference proteome</keyword>
<name>A0A9P8C0A5_9HELO</name>
<dbReference type="EMBL" id="MU251875">
    <property type="protein sequence ID" value="KAG9228702.1"/>
    <property type="molecule type" value="Genomic_DNA"/>
</dbReference>
<evidence type="ECO:0000313" key="2">
    <source>
        <dbReference type="EMBL" id="KAG9228702.1"/>
    </source>
</evidence>
<dbReference type="OrthoDB" id="2937326at2759"/>
<dbReference type="Proteomes" id="UP000824998">
    <property type="component" value="Unassembled WGS sequence"/>
</dbReference>
<gene>
    <name evidence="2" type="ORF">BJ875DRAFT_228953</name>
</gene>
<dbReference type="InterPro" id="IPR056121">
    <property type="entry name" value="DUF7704"/>
</dbReference>
<proteinExistence type="predicted"/>
<feature type="domain" description="DUF7704" evidence="1">
    <location>
        <begin position="210"/>
        <end position="257"/>
    </location>
</feature>
<reference evidence="2" key="1">
    <citation type="journal article" date="2021" name="IMA Fungus">
        <title>Genomic characterization of three marine fungi, including Emericellopsis atlantica sp. nov. with signatures of a generalist lifestyle and marine biomass degradation.</title>
        <authorList>
            <person name="Hagestad O.C."/>
            <person name="Hou L."/>
            <person name="Andersen J.H."/>
            <person name="Hansen E.H."/>
            <person name="Altermark B."/>
            <person name="Li C."/>
            <person name="Kuhnert E."/>
            <person name="Cox R.J."/>
            <person name="Crous P.W."/>
            <person name="Spatafora J.W."/>
            <person name="Lail K."/>
            <person name="Amirebrahimi M."/>
            <person name="Lipzen A."/>
            <person name="Pangilinan J."/>
            <person name="Andreopoulos W."/>
            <person name="Hayes R.D."/>
            <person name="Ng V."/>
            <person name="Grigoriev I.V."/>
            <person name="Jackson S.A."/>
            <person name="Sutton T.D.S."/>
            <person name="Dobson A.D.W."/>
            <person name="Rama T."/>
        </authorList>
    </citation>
    <scope>NUCLEOTIDE SEQUENCE</scope>
    <source>
        <strain evidence="2">TRa018bII</strain>
    </source>
</reference>
<protein>
    <recommendedName>
        <fullName evidence="1">DUF7704 domain-containing protein</fullName>
    </recommendedName>
</protein>
<accession>A0A9P8C0A5</accession>
<organism evidence="2 3">
    <name type="scientific">Amylocarpus encephaloides</name>
    <dbReference type="NCBI Taxonomy" id="45428"/>
    <lineage>
        <taxon>Eukaryota</taxon>
        <taxon>Fungi</taxon>
        <taxon>Dikarya</taxon>
        <taxon>Ascomycota</taxon>
        <taxon>Pezizomycotina</taxon>
        <taxon>Leotiomycetes</taxon>
        <taxon>Helotiales</taxon>
        <taxon>Helotiales incertae sedis</taxon>
        <taxon>Amylocarpus</taxon>
    </lineage>
</organism>
<evidence type="ECO:0000313" key="3">
    <source>
        <dbReference type="Proteomes" id="UP000824998"/>
    </source>
</evidence>
<evidence type="ECO:0000259" key="1">
    <source>
        <dbReference type="Pfam" id="PF24803"/>
    </source>
</evidence>